<reference evidence="1" key="1">
    <citation type="submission" date="2022-11" db="EMBL/GenBank/DDBJ databases">
        <title>Dyadobacter pollutisoli sp. nov., isolated from plastic dumped soil.</title>
        <authorList>
            <person name="Kim J.M."/>
            <person name="Kim K.R."/>
            <person name="Lee J.K."/>
            <person name="Hao L."/>
            <person name="Jeon C.O."/>
        </authorList>
    </citation>
    <scope>NUCLEOTIDE SEQUENCE</scope>
    <source>
        <strain evidence="1">U1</strain>
    </source>
</reference>
<keyword evidence="2" id="KW-1185">Reference proteome</keyword>
<dbReference type="GO" id="GO:0016853">
    <property type="term" value="F:isomerase activity"/>
    <property type="evidence" value="ECO:0007669"/>
    <property type="project" value="UniProtKB-KW"/>
</dbReference>
<protein>
    <submittedName>
        <fullName evidence="1">Sugar phosphate isomerase/epimerase</fullName>
    </submittedName>
</protein>
<dbReference type="RefSeq" id="WP_244818854.1">
    <property type="nucleotide sequence ID" value="NZ_CP112998.1"/>
</dbReference>
<name>A0A9E8NEX7_9BACT</name>
<organism evidence="1 2">
    <name type="scientific">Dyadobacter pollutisoli</name>
    <dbReference type="NCBI Taxonomy" id="2910158"/>
    <lineage>
        <taxon>Bacteria</taxon>
        <taxon>Pseudomonadati</taxon>
        <taxon>Bacteroidota</taxon>
        <taxon>Cytophagia</taxon>
        <taxon>Cytophagales</taxon>
        <taxon>Spirosomataceae</taxon>
        <taxon>Dyadobacter</taxon>
    </lineage>
</organism>
<proteinExistence type="predicted"/>
<dbReference type="Proteomes" id="UP001164653">
    <property type="component" value="Chromosome"/>
</dbReference>
<dbReference type="SUPFAM" id="SSF51658">
    <property type="entry name" value="Xylose isomerase-like"/>
    <property type="match status" value="1"/>
</dbReference>
<dbReference type="InterPro" id="IPR036237">
    <property type="entry name" value="Xyl_isomerase-like_sf"/>
</dbReference>
<dbReference type="EMBL" id="CP112998">
    <property type="protein sequence ID" value="WAC14038.1"/>
    <property type="molecule type" value="Genomic_DNA"/>
</dbReference>
<sequence length="270" mass="31178">MNIRFYAPEWGNVLPFDTFCQNVKAAGYHGVEMALPFEQKEKDQILEALAKHGLELIGQYWQSFEKDIDEHAANYEKYLRNLIAAKPVFINCQTGKDYFSFEKNKRLFDLAAALSIESGIRIIHETHRGKSLYAANVTYDYLTRLPDLRITLDISHWCNVHESLLADLPDEVALAITHTDHVHSRVGHPEGPQVNDPRAPEWDETLETHLKWWDVVVAEHQKKGTELTVTTEFGPATYMPVMPYTRMPLADQWEINVHMMNLLKKRYATV</sequence>
<evidence type="ECO:0000313" key="1">
    <source>
        <dbReference type="EMBL" id="WAC14038.1"/>
    </source>
</evidence>
<dbReference type="AlphaFoldDB" id="A0A9E8NEX7"/>
<accession>A0A9E8NEX7</accession>
<dbReference type="KEGG" id="dpf:ON006_08760"/>
<evidence type="ECO:0000313" key="2">
    <source>
        <dbReference type="Proteomes" id="UP001164653"/>
    </source>
</evidence>
<dbReference type="Gene3D" id="3.20.20.150">
    <property type="entry name" value="Divalent-metal-dependent TIM barrel enzymes"/>
    <property type="match status" value="1"/>
</dbReference>
<gene>
    <name evidence="1" type="ORF">ON006_08760</name>
</gene>
<keyword evidence="1" id="KW-0413">Isomerase</keyword>